<organism evidence="1 2">
    <name type="scientific">Paracraurococcus ruber</name>
    <dbReference type="NCBI Taxonomy" id="77675"/>
    <lineage>
        <taxon>Bacteria</taxon>
        <taxon>Pseudomonadati</taxon>
        <taxon>Pseudomonadota</taxon>
        <taxon>Alphaproteobacteria</taxon>
        <taxon>Acetobacterales</taxon>
        <taxon>Roseomonadaceae</taxon>
        <taxon>Paracraurococcus</taxon>
    </lineage>
</organism>
<name>A0ABS1D8Q2_9PROT</name>
<proteinExistence type="predicted"/>
<dbReference type="EMBL" id="NRSG01000793">
    <property type="protein sequence ID" value="MBK1662826.1"/>
    <property type="molecule type" value="Genomic_DNA"/>
</dbReference>
<comment type="caution">
    <text evidence="1">The sequence shown here is derived from an EMBL/GenBank/DDBJ whole genome shotgun (WGS) entry which is preliminary data.</text>
</comment>
<dbReference type="Gene3D" id="3.40.50.150">
    <property type="entry name" value="Vaccinia Virus protein VP39"/>
    <property type="match status" value="1"/>
</dbReference>
<keyword evidence="2" id="KW-1185">Reference proteome</keyword>
<protein>
    <recommendedName>
        <fullName evidence="3">Class I SAM-dependent methyltransferase</fullName>
    </recommendedName>
</protein>
<gene>
    <name evidence="1" type="ORF">CKO45_32175</name>
</gene>
<evidence type="ECO:0000313" key="1">
    <source>
        <dbReference type="EMBL" id="MBK1662826.1"/>
    </source>
</evidence>
<evidence type="ECO:0008006" key="3">
    <source>
        <dbReference type="Google" id="ProtNLM"/>
    </source>
</evidence>
<reference evidence="1 2" key="1">
    <citation type="journal article" date="2020" name="Microorganisms">
        <title>Osmotic Adaptation and Compatible Solute Biosynthesis of Phototrophic Bacteria as Revealed from Genome Analyses.</title>
        <authorList>
            <person name="Imhoff J.F."/>
            <person name="Rahn T."/>
            <person name="Kunzel S."/>
            <person name="Keller A."/>
            <person name="Neulinger S.C."/>
        </authorList>
    </citation>
    <scope>NUCLEOTIDE SEQUENCE [LARGE SCALE GENOMIC DNA]</scope>
    <source>
        <strain evidence="1 2">DSM 15382</strain>
    </source>
</reference>
<sequence length="190" mass="20611">MDLAMSLPERLLLEGVFQCAGRYVEFGAGGSTCLAAGLVRQGIISVDSAPAWLDQVREACAARALPVQPVLVHADIGETGPWGYPADASRREAWPGYHAAPWALPGAADADLCLVDGRFRVACCMQALLHCRPDTLVAIHDFAPRRRYHVVREVAREVAAVQTLSLFVRRPDFDPRLAQAILAAHAFEPS</sequence>
<dbReference type="InterPro" id="IPR029063">
    <property type="entry name" value="SAM-dependent_MTases_sf"/>
</dbReference>
<dbReference type="RefSeq" id="WP_133221918.1">
    <property type="nucleotide sequence ID" value="NZ_NRSG01000793.1"/>
</dbReference>
<dbReference type="Proteomes" id="UP000697995">
    <property type="component" value="Unassembled WGS sequence"/>
</dbReference>
<accession>A0ABS1D8Q2</accession>
<evidence type="ECO:0000313" key="2">
    <source>
        <dbReference type="Proteomes" id="UP000697995"/>
    </source>
</evidence>